<keyword evidence="2" id="KW-1185">Reference proteome</keyword>
<evidence type="ECO:0000313" key="1">
    <source>
        <dbReference type="EMBL" id="QEH37276.1"/>
    </source>
</evidence>
<organism evidence="1 2">
    <name type="scientific">Aquisphaera giovannonii</name>
    <dbReference type="NCBI Taxonomy" id="406548"/>
    <lineage>
        <taxon>Bacteria</taxon>
        <taxon>Pseudomonadati</taxon>
        <taxon>Planctomycetota</taxon>
        <taxon>Planctomycetia</taxon>
        <taxon>Isosphaerales</taxon>
        <taxon>Isosphaeraceae</taxon>
        <taxon>Aquisphaera</taxon>
    </lineage>
</organism>
<accession>A0A5B9W9S5</accession>
<dbReference type="KEGG" id="agv:OJF2_58630"/>
<sequence length="229" mass="26296">MSFIQRFLERVLRNNPTRMPRTTFDELNQDQLDAHLRIGRYGNFTLTDAVRPSIGLDVVPREGYRRDVYCDPESGNRMPVLAAAVSAEKLFDVFMDLLDPLGEVVDVVMESSHESEPGQHADLYREHMDTVILKSTLYDYESLLLNDGCTGLAALNPNGPMEVQFDEHKLLFVYANDLGPFEEILLTHGLKRDDSLKFISEAEHLHSTDDEHREQFEEILYRLGIDHED</sequence>
<gene>
    <name evidence="1" type="ORF">OJF2_58630</name>
</gene>
<dbReference type="EMBL" id="CP042997">
    <property type="protein sequence ID" value="QEH37276.1"/>
    <property type="molecule type" value="Genomic_DNA"/>
</dbReference>
<reference evidence="1 2" key="1">
    <citation type="submission" date="2019-08" db="EMBL/GenBank/DDBJ databases">
        <title>Deep-cultivation of Planctomycetes and their phenomic and genomic characterization uncovers novel biology.</title>
        <authorList>
            <person name="Wiegand S."/>
            <person name="Jogler M."/>
            <person name="Boedeker C."/>
            <person name="Pinto D."/>
            <person name="Vollmers J."/>
            <person name="Rivas-Marin E."/>
            <person name="Kohn T."/>
            <person name="Peeters S.H."/>
            <person name="Heuer A."/>
            <person name="Rast P."/>
            <person name="Oberbeckmann S."/>
            <person name="Bunk B."/>
            <person name="Jeske O."/>
            <person name="Meyerdierks A."/>
            <person name="Storesund J.E."/>
            <person name="Kallscheuer N."/>
            <person name="Luecker S."/>
            <person name="Lage O.M."/>
            <person name="Pohl T."/>
            <person name="Merkel B.J."/>
            <person name="Hornburger P."/>
            <person name="Mueller R.-W."/>
            <person name="Bruemmer F."/>
            <person name="Labrenz M."/>
            <person name="Spormann A.M."/>
            <person name="Op den Camp H."/>
            <person name="Overmann J."/>
            <person name="Amann R."/>
            <person name="Jetten M.S.M."/>
            <person name="Mascher T."/>
            <person name="Medema M.H."/>
            <person name="Devos D.P."/>
            <person name="Kaster A.-K."/>
            <person name="Ovreas L."/>
            <person name="Rohde M."/>
            <person name="Galperin M.Y."/>
            <person name="Jogler C."/>
        </authorList>
    </citation>
    <scope>NUCLEOTIDE SEQUENCE [LARGE SCALE GENOMIC DNA]</scope>
    <source>
        <strain evidence="1 2">OJF2</strain>
    </source>
</reference>
<proteinExistence type="predicted"/>
<evidence type="ECO:0000313" key="2">
    <source>
        <dbReference type="Proteomes" id="UP000324233"/>
    </source>
</evidence>
<name>A0A5B9W9S5_9BACT</name>
<dbReference type="AlphaFoldDB" id="A0A5B9W9S5"/>
<dbReference type="Proteomes" id="UP000324233">
    <property type="component" value="Chromosome"/>
</dbReference>
<protein>
    <submittedName>
        <fullName evidence="1">Uncharacterized protein</fullName>
    </submittedName>
</protein>
<dbReference type="RefSeq" id="WP_148596858.1">
    <property type="nucleotide sequence ID" value="NZ_CP042997.1"/>
</dbReference>
<dbReference type="OrthoDB" id="252714at2"/>